<evidence type="ECO:0000256" key="2">
    <source>
        <dbReference type="ARBA" id="ARBA00023009"/>
    </source>
</evidence>
<organism evidence="5">
    <name type="scientific">uncultured Caudovirales phage</name>
    <dbReference type="NCBI Taxonomy" id="2100421"/>
    <lineage>
        <taxon>Viruses</taxon>
        <taxon>Duplodnaviria</taxon>
        <taxon>Heunggongvirae</taxon>
        <taxon>Uroviricota</taxon>
        <taxon>Caudoviricetes</taxon>
        <taxon>Peduoviridae</taxon>
        <taxon>Maltschvirus</taxon>
        <taxon>Maltschvirus maltsch</taxon>
    </lineage>
</organism>
<dbReference type="InterPro" id="IPR006528">
    <property type="entry name" value="Phage_head_morphogenesis_dom"/>
</dbReference>
<keyword evidence="1" id="KW-0118">Viral capsid assembly</keyword>
<keyword evidence="1" id="KW-1188">Viral release from host cell</keyword>
<accession>A0A6J5N077</accession>
<dbReference type="Pfam" id="PF04860">
    <property type="entry name" value="Phage_portal"/>
    <property type="match status" value="1"/>
</dbReference>
<dbReference type="EMBL" id="LR796562">
    <property type="protein sequence ID" value="CAB4151707.1"/>
    <property type="molecule type" value="Genomic_DNA"/>
</dbReference>
<keyword evidence="2" id="KW-1171">Viral genome ejection through host cell envelope</keyword>
<keyword evidence="2" id="KW-1162">Viral penetration into host cytoplasm</keyword>
<dbReference type="Pfam" id="PF04233">
    <property type="entry name" value="Phage_Mu_F"/>
    <property type="match status" value="1"/>
</dbReference>
<keyword evidence="3" id="KW-0231">Viral genome packaging</keyword>
<protein>
    <submittedName>
        <fullName evidence="5">Bacteriophage/Gene transfer agent portal protein</fullName>
    </submittedName>
</protein>
<gene>
    <name evidence="5" type="ORF">UFOVP585_32</name>
</gene>
<proteinExistence type="predicted"/>
<dbReference type="InterPro" id="IPR006944">
    <property type="entry name" value="Phage/GTA_portal"/>
</dbReference>
<evidence type="ECO:0000259" key="4">
    <source>
        <dbReference type="Pfam" id="PF04233"/>
    </source>
</evidence>
<evidence type="ECO:0000313" key="5">
    <source>
        <dbReference type="EMBL" id="CAB4151707.1"/>
    </source>
</evidence>
<feature type="domain" description="Phage head morphogenesis" evidence="4">
    <location>
        <begin position="633"/>
        <end position="750"/>
    </location>
</feature>
<evidence type="ECO:0000256" key="3">
    <source>
        <dbReference type="ARBA" id="ARBA00023219"/>
    </source>
</evidence>
<reference evidence="5" key="1">
    <citation type="submission" date="2020-04" db="EMBL/GenBank/DDBJ databases">
        <authorList>
            <person name="Chiriac C."/>
            <person name="Salcher M."/>
            <person name="Ghai R."/>
            <person name="Kavagutti S V."/>
        </authorList>
    </citation>
    <scope>NUCLEOTIDE SEQUENCE</scope>
</reference>
<keyword evidence="2" id="KW-1160">Virus entry into host cell</keyword>
<evidence type="ECO:0000256" key="1">
    <source>
        <dbReference type="ARBA" id="ARBA00022950"/>
    </source>
</evidence>
<sequence length="817" mass="92062">MTLRETLRIIGQGIRGKSNVEPTVVSGEIIPPTTIPLLLEEKRVSVVGATLEMAIGKLSDERNVSKKLLEANREWVFKNNDVIAKEVAQIKFTLYKLSISKSQVVYTEVEDHPLLQLLDRFNSANTTSDALYNTQSHKKLAGDAFWLLIRNGKTITDIFLLPPDKITVLIGDPTKGSHDLIDGYDYDDVIDGKEVKMKYSKDDIIHFKAPNPNNMFRGLGTVEASADTIDIDNLTNETTRKFFKQGAIANFILTTESALSDDQLRRMRAEFSSAYGGVKNAYKTMIFGGGVKPERIAFSNKDMEFLSQLEWYRDKLMVLFGNTKASLGIIDDVNRATHASSMIAWKRNSVKPEMKSIVDTLNEFLVPMFGTNLVLGFDDPVPEDREAKLSEAKDTKDILSINERRAILGYEPAKGGDIIPSIESNRRADQMVTPVAPAPVKSLIPDSLKDVNLEPILRRQRWYEKLEKYQQLKAVALPLAREIIKNRKKEVIEEARESSSFTNDQVWAYWAKQINVVDQYEKRFEEQVVKYITYFEKIVLENLDAEISGRKKKSKNWLTADLLDNDELLTKAELDFTPLLMEEIAVAGGQALRLISVDDPYIPYSIKDVVKTNVKKFTQSMLKTDRDKLIAIISEGLTAGESVPTIRSNIQGAFDTFKKNQAQLITRTEVIKASNMASVDAWEQSGVVMAKQWLTAEDDRVDSELCAPMNGKTIGLRDKFFKKGEEFNGHIFDYESIKQPPLHPGCRCVLLPVLEDQKGFEPALISEKATMKAKIAELEAKSGKSAKELKKIRAERSDDKAYIKSLEKMLPSSDKSE</sequence>
<name>A0A6J5N077_9CAUD</name>